<name>A0A8J5N8B8_HOMAM</name>
<comment type="caution">
    <text evidence="2">The sequence shown here is derived from an EMBL/GenBank/DDBJ whole genome shotgun (WGS) entry which is preliminary data.</text>
</comment>
<accession>A0A8J5N8B8</accession>
<evidence type="ECO:0000313" key="2">
    <source>
        <dbReference type="EMBL" id="KAG7175700.1"/>
    </source>
</evidence>
<dbReference type="AlphaFoldDB" id="A0A8J5N8B8"/>
<reference evidence="2" key="1">
    <citation type="journal article" date="2021" name="Sci. Adv.">
        <title>The American lobster genome reveals insights on longevity, neural, and immune adaptations.</title>
        <authorList>
            <person name="Polinski J.M."/>
            <person name="Zimin A.V."/>
            <person name="Clark K.F."/>
            <person name="Kohn A.B."/>
            <person name="Sadowski N."/>
            <person name="Timp W."/>
            <person name="Ptitsyn A."/>
            <person name="Khanna P."/>
            <person name="Romanova D.Y."/>
            <person name="Williams P."/>
            <person name="Greenwood S.J."/>
            <person name="Moroz L.L."/>
            <person name="Walt D.R."/>
            <person name="Bodnar A.G."/>
        </authorList>
    </citation>
    <scope>NUCLEOTIDE SEQUENCE</scope>
    <source>
        <strain evidence="2">GMGI-L3</strain>
    </source>
</reference>
<sequence>MTTPGGGSAVSDNLVVAVLFSDPGAAVLQLLVVVLFSDNSWWWQCCSQTTPGGGRVLFSDNLQCCSQTTPGGGSAVLRQLLVVAVLFSDNSWSHVSVSLLGAAQSTLQDIKVPEYGGGYTFTPLSHNRCLFWRVCHDVVELWEESLDHDFCHNHVQLRFADTPVLEGLSVHETRQYVYILLATVSSVHRIRLPHPHTTQVL</sequence>
<feature type="domain" description="Nucleoporin Nup120/160 beta-propeller" evidence="1">
    <location>
        <begin position="128"/>
        <end position="197"/>
    </location>
</feature>
<gene>
    <name evidence="2" type="primary">Nup160-L</name>
    <name evidence="2" type="ORF">Hamer_G026078</name>
</gene>
<proteinExistence type="predicted"/>
<evidence type="ECO:0000313" key="3">
    <source>
        <dbReference type="Proteomes" id="UP000747542"/>
    </source>
</evidence>
<dbReference type="Pfam" id="PF11715">
    <property type="entry name" value="Beta-prop_Nup120_160"/>
    <property type="match status" value="1"/>
</dbReference>
<dbReference type="EMBL" id="JAHLQT010004741">
    <property type="protein sequence ID" value="KAG7175700.1"/>
    <property type="molecule type" value="Genomic_DNA"/>
</dbReference>
<protein>
    <submittedName>
        <fullName evidence="2">Nuclear pore complex protein Nup160-like</fullName>
    </submittedName>
</protein>
<dbReference type="Proteomes" id="UP000747542">
    <property type="component" value="Unassembled WGS sequence"/>
</dbReference>
<keyword evidence="3" id="KW-1185">Reference proteome</keyword>
<dbReference type="InterPro" id="IPR059141">
    <property type="entry name" value="Beta-prop_Nup120_160"/>
</dbReference>
<evidence type="ECO:0000259" key="1">
    <source>
        <dbReference type="Pfam" id="PF11715"/>
    </source>
</evidence>
<organism evidence="2 3">
    <name type="scientific">Homarus americanus</name>
    <name type="common">American lobster</name>
    <dbReference type="NCBI Taxonomy" id="6706"/>
    <lineage>
        <taxon>Eukaryota</taxon>
        <taxon>Metazoa</taxon>
        <taxon>Ecdysozoa</taxon>
        <taxon>Arthropoda</taxon>
        <taxon>Crustacea</taxon>
        <taxon>Multicrustacea</taxon>
        <taxon>Malacostraca</taxon>
        <taxon>Eumalacostraca</taxon>
        <taxon>Eucarida</taxon>
        <taxon>Decapoda</taxon>
        <taxon>Pleocyemata</taxon>
        <taxon>Astacidea</taxon>
        <taxon>Nephropoidea</taxon>
        <taxon>Nephropidae</taxon>
        <taxon>Homarus</taxon>
    </lineage>
</organism>